<dbReference type="Pfam" id="PF00501">
    <property type="entry name" value="AMP-binding"/>
    <property type="match status" value="1"/>
</dbReference>
<protein>
    <submittedName>
        <fullName evidence="4">Malonyl-CoA synthase</fullName>
    </submittedName>
</protein>
<evidence type="ECO:0000259" key="3">
    <source>
        <dbReference type="Pfam" id="PF13193"/>
    </source>
</evidence>
<dbReference type="NCBIfam" id="NF005702">
    <property type="entry name" value="PRK07514.1"/>
    <property type="match status" value="1"/>
</dbReference>
<dbReference type="SUPFAM" id="SSF56801">
    <property type="entry name" value="Acetyl-CoA synthetase-like"/>
    <property type="match status" value="1"/>
</dbReference>
<evidence type="ECO:0000256" key="1">
    <source>
        <dbReference type="ARBA" id="ARBA00006432"/>
    </source>
</evidence>
<gene>
    <name evidence="4" type="ORF">FBQ73_04560</name>
</gene>
<dbReference type="Gene3D" id="3.30.300.30">
    <property type="match status" value="1"/>
</dbReference>
<dbReference type="InterPro" id="IPR025110">
    <property type="entry name" value="AMP-bd_C"/>
</dbReference>
<evidence type="ECO:0000259" key="2">
    <source>
        <dbReference type="Pfam" id="PF00501"/>
    </source>
</evidence>
<dbReference type="PROSITE" id="PS00455">
    <property type="entry name" value="AMP_BINDING"/>
    <property type="match status" value="1"/>
</dbReference>
<dbReference type="Pfam" id="PF13193">
    <property type="entry name" value="AMP-binding_C"/>
    <property type="match status" value="1"/>
</dbReference>
<dbReference type="InterPro" id="IPR000873">
    <property type="entry name" value="AMP-dep_synth/lig_dom"/>
</dbReference>
<dbReference type="AlphaFoldDB" id="A0A6C1KJ23"/>
<proteinExistence type="inferred from homology"/>
<dbReference type="GO" id="GO:0006631">
    <property type="term" value="P:fatty acid metabolic process"/>
    <property type="evidence" value="ECO:0007669"/>
    <property type="project" value="TreeGrafter"/>
</dbReference>
<dbReference type="EMBL" id="VAUP01000013">
    <property type="protein sequence ID" value="TLX44195.1"/>
    <property type="molecule type" value="Genomic_DNA"/>
</dbReference>
<dbReference type="PANTHER" id="PTHR43201:SF8">
    <property type="entry name" value="ACYL-COA SYNTHETASE FAMILY MEMBER 3"/>
    <property type="match status" value="1"/>
</dbReference>
<dbReference type="Proteomes" id="UP000305131">
    <property type="component" value="Unassembled WGS sequence"/>
</dbReference>
<dbReference type="PANTHER" id="PTHR43201">
    <property type="entry name" value="ACYL-COA SYNTHETASE"/>
    <property type="match status" value="1"/>
</dbReference>
<dbReference type="InterPro" id="IPR042099">
    <property type="entry name" value="ANL_N_sf"/>
</dbReference>
<dbReference type="Gene3D" id="3.40.50.12780">
    <property type="entry name" value="N-terminal domain of ligase-like"/>
    <property type="match status" value="1"/>
</dbReference>
<evidence type="ECO:0000313" key="5">
    <source>
        <dbReference type="Proteomes" id="UP000305131"/>
    </source>
</evidence>
<feature type="domain" description="AMP-dependent synthetase/ligase" evidence="2">
    <location>
        <begin position="26"/>
        <end position="366"/>
    </location>
</feature>
<sequence>MSENHLFGAIRAAMPALDTPLATLADGRVETYGDALALSARLAHLLVARGVKPGDRVAVQVEKSWPALALYLATVRAGGVYLPLNTAYTLNEVEYFLSDAEPTLFICPPHIEAEARALTTRLGVPSIETLGADGTGSLTDGSAHLPTEFADVLRGPEDLGGILYTSGTTGRAKGAMLSHDNLLSNALTLKDEWRFTGDDVLLHALPIFHTHGLFVASNIVLLAGAAMIFRAKFDPREALELMAAGEVTSLMGVPTFYTRLLDQPGLTKEATAKMRLFVSGSAPLLAETHRAFFERTGHAILERYGMTETGMNTSNPYDGERIAGTVGFPLPGISLRVTDPESGRVLPTDDIGMIEVKGPNVFKGYWRMPEKTAAEFRDGYFITGDLGKIDAKGYVHIVGRGKDLVITGGFNVYPKEVEGEIDAIPGVAESAVIGVPHPDFGEGVTAVVVPVAGASLTEADINAALENRLAKFKQPKRVFFVAELPRNTMGKVQKNVLRDTYKDIFRAVA</sequence>
<dbReference type="CDD" id="cd05941">
    <property type="entry name" value="MCS"/>
    <property type="match status" value="1"/>
</dbReference>
<reference evidence="4 5" key="1">
    <citation type="submission" date="2019-05" db="EMBL/GenBank/DDBJ databases">
        <authorList>
            <person name="Zhou X."/>
        </authorList>
    </citation>
    <scope>NUCLEOTIDE SEQUENCE [LARGE SCALE GENOMIC DNA]</scope>
    <source>
        <strain evidence="4 5">DSM 432</strain>
    </source>
</reference>
<comment type="caution">
    <text evidence="4">The sequence shown here is derived from an EMBL/GenBank/DDBJ whole genome shotgun (WGS) entry which is preliminary data.</text>
</comment>
<accession>A0A6C1KJ23</accession>
<dbReference type="GeneID" id="95772729"/>
<dbReference type="InterPro" id="IPR045851">
    <property type="entry name" value="AMP-bd_C_sf"/>
</dbReference>
<name>A0A6C1KJ23_XANAU</name>
<comment type="similarity">
    <text evidence="1">Belongs to the ATP-dependent AMP-binding enzyme family.</text>
</comment>
<dbReference type="OrthoDB" id="9803968at2"/>
<organism evidence="4 5">
    <name type="scientific">Xanthobacter autotrophicus</name>
    <dbReference type="NCBI Taxonomy" id="280"/>
    <lineage>
        <taxon>Bacteria</taxon>
        <taxon>Pseudomonadati</taxon>
        <taxon>Pseudomonadota</taxon>
        <taxon>Alphaproteobacteria</taxon>
        <taxon>Hyphomicrobiales</taxon>
        <taxon>Xanthobacteraceae</taxon>
        <taxon>Xanthobacter</taxon>
    </lineage>
</organism>
<dbReference type="RefSeq" id="WP_138398333.1">
    <property type="nucleotide sequence ID" value="NZ_JBAFVI010000021.1"/>
</dbReference>
<feature type="domain" description="AMP-binding enzyme C-terminal" evidence="3">
    <location>
        <begin position="416"/>
        <end position="491"/>
    </location>
</feature>
<dbReference type="GO" id="GO:0031956">
    <property type="term" value="F:medium-chain fatty acid-CoA ligase activity"/>
    <property type="evidence" value="ECO:0007669"/>
    <property type="project" value="TreeGrafter"/>
</dbReference>
<evidence type="ECO:0000313" key="4">
    <source>
        <dbReference type="EMBL" id="TLX44195.1"/>
    </source>
</evidence>
<dbReference type="InterPro" id="IPR020845">
    <property type="entry name" value="AMP-binding_CS"/>
</dbReference>